<dbReference type="Gene3D" id="1.10.10.10">
    <property type="entry name" value="Winged helix-like DNA-binding domain superfamily/Winged helix DNA-binding domain"/>
    <property type="match status" value="1"/>
</dbReference>
<evidence type="ECO:0000313" key="7">
    <source>
        <dbReference type="Proteomes" id="UP001597326"/>
    </source>
</evidence>
<dbReference type="PROSITE" id="PS50987">
    <property type="entry name" value="HTH_ARSR_2"/>
    <property type="match status" value="1"/>
</dbReference>
<keyword evidence="1" id="KW-0805">Transcription regulation</keyword>
<keyword evidence="2" id="KW-0238">DNA-binding</keyword>
<gene>
    <name evidence="6" type="ORF">ACFSCS_02935</name>
</gene>
<dbReference type="InterPro" id="IPR051081">
    <property type="entry name" value="HTH_MetalResp_TranReg"/>
</dbReference>
<name>A0ABW4RTI1_9ACTN</name>
<keyword evidence="7" id="KW-1185">Reference proteome</keyword>
<accession>A0ABW4RTI1</accession>
<evidence type="ECO:0000259" key="5">
    <source>
        <dbReference type="PROSITE" id="PS50987"/>
    </source>
</evidence>
<dbReference type="Proteomes" id="UP001597326">
    <property type="component" value="Unassembled WGS sequence"/>
</dbReference>
<protein>
    <submittedName>
        <fullName evidence="6">ArsR/SmtB family transcription factor</fullName>
    </submittedName>
</protein>
<evidence type="ECO:0000256" key="2">
    <source>
        <dbReference type="ARBA" id="ARBA00023125"/>
    </source>
</evidence>
<evidence type="ECO:0000256" key="4">
    <source>
        <dbReference type="SAM" id="MobiDB-lite"/>
    </source>
</evidence>
<organism evidence="6 7">
    <name type="scientific">Luteococcus peritonei</name>
    <dbReference type="NCBI Taxonomy" id="88874"/>
    <lineage>
        <taxon>Bacteria</taxon>
        <taxon>Bacillati</taxon>
        <taxon>Actinomycetota</taxon>
        <taxon>Actinomycetes</taxon>
        <taxon>Propionibacteriales</taxon>
        <taxon>Propionibacteriaceae</taxon>
        <taxon>Luteococcus</taxon>
    </lineage>
</organism>
<sequence>MDDVFSALAHPARRALLDELREAPARAGDVGTGLGSSREAVSKHLRLMAAAGLLHVEVRGRERWYHIRPEALAELDGWLEPYRAFWSQRLDALETEIIRGRRDRRRTASRAAPPTRPIHREGA</sequence>
<dbReference type="PANTHER" id="PTHR33154:SF33">
    <property type="entry name" value="TRANSCRIPTIONAL REPRESSOR SDPR"/>
    <property type="match status" value="1"/>
</dbReference>
<dbReference type="InterPro" id="IPR001845">
    <property type="entry name" value="HTH_ArsR_DNA-bd_dom"/>
</dbReference>
<proteinExistence type="predicted"/>
<dbReference type="Pfam" id="PF12840">
    <property type="entry name" value="HTH_20"/>
    <property type="match status" value="1"/>
</dbReference>
<evidence type="ECO:0000256" key="3">
    <source>
        <dbReference type="ARBA" id="ARBA00023163"/>
    </source>
</evidence>
<comment type="caution">
    <text evidence="6">The sequence shown here is derived from an EMBL/GenBank/DDBJ whole genome shotgun (WGS) entry which is preliminary data.</text>
</comment>
<dbReference type="RefSeq" id="WP_343873923.1">
    <property type="nucleotide sequence ID" value="NZ_BAAAIX010000021.1"/>
</dbReference>
<feature type="region of interest" description="Disordered" evidence="4">
    <location>
        <begin position="102"/>
        <end position="123"/>
    </location>
</feature>
<evidence type="ECO:0000313" key="6">
    <source>
        <dbReference type="EMBL" id="MFD1889140.1"/>
    </source>
</evidence>
<dbReference type="SUPFAM" id="SSF46785">
    <property type="entry name" value="Winged helix' DNA-binding domain"/>
    <property type="match status" value="1"/>
</dbReference>
<dbReference type="PANTHER" id="PTHR33154">
    <property type="entry name" value="TRANSCRIPTIONAL REGULATOR, ARSR FAMILY"/>
    <property type="match status" value="1"/>
</dbReference>
<dbReference type="InterPro" id="IPR036388">
    <property type="entry name" value="WH-like_DNA-bd_sf"/>
</dbReference>
<dbReference type="SMART" id="SM00418">
    <property type="entry name" value="HTH_ARSR"/>
    <property type="match status" value="1"/>
</dbReference>
<reference evidence="7" key="1">
    <citation type="journal article" date="2019" name="Int. J. Syst. Evol. Microbiol.">
        <title>The Global Catalogue of Microorganisms (GCM) 10K type strain sequencing project: providing services to taxonomists for standard genome sequencing and annotation.</title>
        <authorList>
            <consortium name="The Broad Institute Genomics Platform"/>
            <consortium name="The Broad Institute Genome Sequencing Center for Infectious Disease"/>
            <person name="Wu L."/>
            <person name="Ma J."/>
        </authorList>
    </citation>
    <scope>NUCLEOTIDE SEQUENCE [LARGE SCALE GENOMIC DNA]</scope>
    <source>
        <strain evidence="7">CAIM 431</strain>
    </source>
</reference>
<dbReference type="InterPro" id="IPR036390">
    <property type="entry name" value="WH_DNA-bd_sf"/>
</dbReference>
<dbReference type="CDD" id="cd00090">
    <property type="entry name" value="HTH_ARSR"/>
    <property type="match status" value="1"/>
</dbReference>
<evidence type="ECO:0000256" key="1">
    <source>
        <dbReference type="ARBA" id="ARBA00023015"/>
    </source>
</evidence>
<dbReference type="NCBIfam" id="NF033788">
    <property type="entry name" value="HTH_metalloreg"/>
    <property type="match status" value="1"/>
</dbReference>
<keyword evidence="3" id="KW-0804">Transcription</keyword>
<feature type="domain" description="HTH arsR-type" evidence="5">
    <location>
        <begin position="1"/>
        <end position="87"/>
    </location>
</feature>
<dbReference type="EMBL" id="JBHUFZ010000007">
    <property type="protein sequence ID" value="MFD1889140.1"/>
    <property type="molecule type" value="Genomic_DNA"/>
</dbReference>
<dbReference type="InterPro" id="IPR011991">
    <property type="entry name" value="ArsR-like_HTH"/>
</dbReference>